<protein>
    <submittedName>
        <fullName evidence="1">Uncharacterized protein</fullName>
    </submittedName>
</protein>
<organism evidence="1 2">
    <name type="scientific">Citrus x changshan-huyou</name>
    <dbReference type="NCBI Taxonomy" id="2935761"/>
    <lineage>
        <taxon>Eukaryota</taxon>
        <taxon>Viridiplantae</taxon>
        <taxon>Streptophyta</taxon>
        <taxon>Embryophyta</taxon>
        <taxon>Tracheophyta</taxon>
        <taxon>Spermatophyta</taxon>
        <taxon>Magnoliopsida</taxon>
        <taxon>eudicotyledons</taxon>
        <taxon>Gunneridae</taxon>
        <taxon>Pentapetalae</taxon>
        <taxon>rosids</taxon>
        <taxon>malvids</taxon>
        <taxon>Sapindales</taxon>
        <taxon>Rutaceae</taxon>
        <taxon>Aurantioideae</taxon>
        <taxon>Citrus</taxon>
    </lineage>
</organism>
<evidence type="ECO:0000313" key="1">
    <source>
        <dbReference type="EMBL" id="KAK9208020.1"/>
    </source>
</evidence>
<accession>A0AAP0MCR7</accession>
<reference evidence="1 2" key="1">
    <citation type="submission" date="2024-05" db="EMBL/GenBank/DDBJ databases">
        <title>Haplotype-resolved chromosome-level genome assembly of Huyou (Citrus changshanensis).</title>
        <authorList>
            <person name="Miao C."/>
            <person name="Chen W."/>
            <person name="Wu Y."/>
            <person name="Wang L."/>
            <person name="Zhao S."/>
            <person name="Grierson D."/>
            <person name="Xu C."/>
            <person name="Chen K."/>
        </authorList>
    </citation>
    <scope>NUCLEOTIDE SEQUENCE [LARGE SCALE GENOMIC DNA]</scope>
    <source>
        <strain evidence="1">01-14</strain>
        <tissue evidence="1">Leaf</tissue>
    </source>
</reference>
<gene>
    <name evidence="1" type="ORF">WN944_000371</name>
</gene>
<dbReference type="AlphaFoldDB" id="A0AAP0MCR7"/>
<comment type="caution">
    <text evidence="1">The sequence shown here is derived from an EMBL/GenBank/DDBJ whole genome shotgun (WGS) entry which is preliminary data.</text>
</comment>
<sequence>MIGATILILQLVQAVRYCCLWVNLSHIQLFDSPELVWMIKDDGCHRGIGSCCGLDLYSLSLYQCWN</sequence>
<dbReference type="Proteomes" id="UP001428341">
    <property type="component" value="Unassembled WGS sequence"/>
</dbReference>
<evidence type="ECO:0000313" key="2">
    <source>
        <dbReference type="Proteomes" id="UP001428341"/>
    </source>
</evidence>
<keyword evidence="2" id="KW-1185">Reference proteome</keyword>
<dbReference type="EMBL" id="JBCGBO010000004">
    <property type="protein sequence ID" value="KAK9208020.1"/>
    <property type="molecule type" value="Genomic_DNA"/>
</dbReference>
<proteinExistence type="predicted"/>
<name>A0AAP0MCR7_9ROSI</name>